<accession>A0A173M9V3</accession>
<dbReference type="STRING" id="477680.SAMN05421788_11044"/>
<feature type="signal peptide" evidence="1">
    <location>
        <begin position="1"/>
        <end position="24"/>
    </location>
</feature>
<dbReference type="RefSeq" id="WP_076381634.1">
    <property type="nucleotide sequence ID" value="NZ_AP017422.1"/>
</dbReference>
<evidence type="ECO:0000256" key="1">
    <source>
        <dbReference type="SAM" id="SignalP"/>
    </source>
</evidence>
<dbReference type="KEGG" id="fln:FLA_0302"/>
<dbReference type="Proteomes" id="UP000186917">
    <property type="component" value="Unassembled WGS sequence"/>
</dbReference>
<dbReference type="InterPro" id="IPR026444">
    <property type="entry name" value="Secre_tail"/>
</dbReference>
<dbReference type="AlphaFoldDB" id="A0A173M9V3"/>
<reference evidence="4" key="1">
    <citation type="submission" date="2017-01" db="EMBL/GenBank/DDBJ databases">
        <authorList>
            <person name="Varghese N."/>
            <person name="Submissions S."/>
        </authorList>
    </citation>
    <scope>NUCLEOTIDE SEQUENCE [LARGE SCALE GENOMIC DNA]</scope>
    <source>
        <strain evidence="4">DSM 21054</strain>
    </source>
</reference>
<dbReference type="OrthoDB" id="665228at2"/>
<keyword evidence="4" id="KW-1185">Reference proteome</keyword>
<dbReference type="EMBL" id="FTOR01000010">
    <property type="protein sequence ID" value="SIT30997.1"/>
    <property type="molecule type" value="Genomic_DNA"/>
</dbReference>
<feature type="domain" description="Secretion system C-terminal sorting" evidence="2">
    <location>
        <begin position="384"/>
        <end position="450"/>
    </location>
</feature>
<feature type="chain" id="PRO_5030022632" description="Secretion system C-terminal sorting domain-containing protein" evidence="1">
    <location>
        <begin position="25"/>
        <end position="459"/>
    </location>
</feature>
<dbReference type="Pfam" id="PF18962">
    <property type="entry name" value="Por_Secre_tail"/>
    <property type="match status" value="1"/>
</dbReference>
<organism evidence="3 4">
    <name type="scientific">Filimonas lacunae</name>
    <dbReference type="NCBI Taxonomy" id="477680"/>
    <lineage>
        <taxon>Bacteria</taxon>
        <taxon>Pseudomonadati</taxon>
        <taxon>Bacteroidota</taxon>
        <taxon>Chitinophagia</taxon>
        <taxon>Chitinophagales</taxon>
        <taxon>Chitinophagaceae</taxon>
        <taxon>Filimonas</taxon>
    </lineage>
</organism>
<sequence>MQPKLFLTSLPLMAAIAISKPASSQGLIISNGGYLVANTAHIVINEGSLVNSGTFAAGGGTVDFTGALPASVSGTSSTSFNNIVLSKAGNTLTLLQHIYVAGSVGLGSGNIDLNGYNLDLGPTGVLNGETASSRVLGSNGGFIMRSAEITASGSSVNPGNLGMLFTPASNLGHTVIKRGHQSQQLGGAFGINRFFDVTATNGTTAKEDVTFRYFDDELNGVAEKELGVYYVTAANTAGTLQTQKAFDSVANTIEINNAAFAGKYVLASNISDPARATDLVATLIGNKADLTWTTLYEINTDHFELERIVDKGFFQYIGSLPAATTATSATNYYFTDPQPVEGPYTYPSPRYYRYKVFFKDGSYRYSNTASVAPVGYPNSVLQVNPNPTTGPVNVKFSSFIQQKVYLEVVSNAGVIVARQEMNAVVGPNSISCDISHVTPGVYYVRMVNISRTAYMIVKQ</sequence>
<protein>
    <recommendedName>
        <fullName evidence="2">Secretion system C-terminal sorting domain-containing protein</fullName>
    </recommendedName>
</protein>
<name>A0A173M9V3_9BACT</name>
<keyword evidence="1" id="KW-0732">Signal</keyword>
<evidence type="ECO:0000259" key="2">
    <source>
        <dbReference type="Pfam" id="PF18962"/>
    </source>
</evidence>
<proteinExistence type="predicted"/>
<gene>
    <name evidence="3" type="ORF">SAMN05421788_11044</name>
</gene>
<evidence type="ECO:0000313" key="4">
    <source>
        <dbReference type="Proteomes" id="UP000186917"/>
    </source>
</evidence>
<evidence type="ECO:0000313" key="3">
    <source>
        <dbReference type="EMBL" id="SIT30997.1"/>
    </source>
</evidence>